<evidence type="ECO:0008006" key="3">
    <source>
        <dbReference type="Google" id="ProtNLM"/>
    </source>
</evidence>
<dbReference type="EMBL" id="CP159534">
    <property type="protein sequence ID" value="XCJ75597.1"/>
    <property type="molecule type" value="Genomic_DNA"/>
</dbReference>
<keyword evidence="1" id="KW-1133">Transmembrane helix</keyword>
<evidence type="ECO:0000256" key="1">
    <source>
        <dbReference type="SAM" id="Phobius"/>
    </source>
</evidence>
<reference evidence="2" key="1">
    <citation type="submission" date="2024-06" db="EMBL/GenBank/DDBJ databases">
        <title>Streptomyces sp. strain HUAS MG91 genome sequences.</title>
        <authorList>
            <person name="Mo P."/>
        </authorList>
    </citation>
    <scope>NUCLEOTIDE SEQUENCE</scope>
    <source>
        <strain evidence="2">HUAS MG91</strain>
    </source>
</reference>
<organism evidence="2">
    <name type="scientific">Streptomyces tabacisoli</name>
    <dbReference type="NCBI Taxonomy" id="3156398"/>
    <lineage>
        <taxon>Bacteria</taxon>
        <taxon>Bacillati</taxon>
        <taxon>Actinomycetota</taxon>
        <taxon>Actinomycetes</taxon>
        <taxon>Kitasatosporales</taxon>
        <taxon>Streptomycetaceae</taxon>
        <taxon>Streptomyces</taxon>
    </lineage>
</organism>
<dbReference type="RefSeq" id="WP_353947027.1">
    <property type="nucleotide sequence ID" value="NZ_CP159534.1"/>
</dbReference>
<name>A0AAU8J3T2_9ACTN</name>
<feature type="transmembrane region" description="Helical" evidence="1">
    <location>
        <begin position="50"/>
        <end position="69"/>
    </location>
</feature>
<gene>
    <name evidence="2" type="ORF">ABII15_11750</name>
</gene>
<dbReference type="KEGG" id="stac:ABII15_11750"/>
<proteinExistence type="predicted"/>
<sequence>MWVARRRHGVPAGAGVFPYARGQAVMMYAFVFVCVVESCGMWVLLRGLPVLHGIVLVLDVYTVLMVLGLHAAAVTRPHVVTDDALRVRRGAQVDLRVPFERIARVRRENRFTHTPADGELDLDVGAQTTVTLELDSPVRHFGFFGRASDVRVVRLYAEDGDGLHRALTDALTRARTAPSPVPDPPA</sequence>
<evidence type="ECO:0000313" key="2">
    <source>
        <dbReference type="EMBL" id="XCJ75597.1"/>
    </source>
</evidence>
<feature type="transmembrane region" description="Helical" evidence="1">
    <location>
        <begin position="25"/>
        <end position="44"/>
    </location>
</feature>
<protein>
    <recommendedName>
        <fullName evidence="3">Integral membrane protein</fullName>
    </recommendedName>
</protein>
<accession>A0AAU8J3T2</accession>
<dbReference type="AlphaFoldDB" id="A0AAU8J3T2"/>
<keyword evidence="1" id="KW-0812">Transmembrane</keyword>
<keyword evidence="1" id="KW-0472">Membrane</keyword>